<proteinExistence type="predicted"/>
<evidence type="ECO:0000313" key="2">
    <source>
        <dbReference type="Proteomes" id="UP000375525"/>
    </source>
</evidence>
<dbReference type="EMBL" id="CABVIH010000010">
    <property type="protein sequence ID" value="VVO92891.1"/>
    <property type="molecule type" value="Genomic_DNA"/>
</dbReference>
<organism evidence="1 2">
    <name type="scientific">Pseudomonas fluorescens</name>
    <dbReference type="NCBI Taxonomy" id="294"/>
    <lineage>
        <taxon>Bacteria</taxon>
        <taxon>Pseudomonadati</taxon>
        <taxon>Pseudomonadota</taxon>
        <taxon>Gammaproteobacteria</taxon>
        <taxon>Pseudomonadales</taxon>
        <taxon>Pseudomonadaceae</taxon>
        <taxon>Pseudomonas</taxon>
    </lineage>
</organism>
<evidence type="ECO:0000313" key="1">
    <source>
        <dbReference type="EMBL" id="VVO92891.1"/>
    </source>
</evidence>
<accession>A0A5E7JTR1</accession>
<dbReference type="Proteomes" id="UP000375525">
    <property type="component" value="Unassembled WGS sequence"/>
</dbReference>
<dbReference type="AlphaFoldDB" id="A0A5E7JTR1"/>
<protein>
    <submittedName>
        <fullName evidence="1">Uncharacterized protein</fullName>
    </submittedName>
</protein>
<gene>
    <name evidence="1" type="ORF">PS880_02402</name>
</gene>
<reference evidence="1 2" key="1">
    <citation type="submission" date="2019-09" db="EMBL/GenBank/DDBJ databases">
        <authorList>
            <person name="Chandra G."/>
            <person name="Truman W A."/>
        </authorList>
    </citation>
    <scope>NUCLEOTIDE SEQUENCE [LARGE SCALE GENOMIC DNA]</scope>
    <source>
        <strain evidence="1">PS880</strain>
    </source>
</reference>
<name>A0A5E7JTR1_PSEFL</name>
<sequence length="47" mass="5363">MDANDLSSMSIARTRYILLRARLAATLDAYEQISNQMCLHHGHVDFL</sequence>